<comment type="caution">
    <text evidence="14">The sequence shown here is derived from an EMBL/GenBank/DDBJ whole genome shotgun (WGS) entry which is preliminary data.</text>
</comment>
<evidence type="ECO:0000256" key="11">
    <source>
        <dbReference type="PIRSR" id="PIRSR637944-1"/>
    </source>
</evidence>
<dbReference type="GeneID" id="5853181"/>
<dbReference type="InterPro" id="IPR037944">
    <property type="entry name" value="PRX5-like"/>
</dbReference>
<dbReference type="Pfam" id="PF08534">
    <property type="entry name" value="Redoxin"/>
    <property type="match status" value="1"/>
</dbReference>
<comment type="function">
    <text evidence="12">Thiol-specific peroxidase that catalyzes the reduction of hydrogen peroxide and organic hydroperoxides to water and alcohols, respectively. Plays a role in cell protection against oxidative stress by detoxifying peroxides.</text>
</comment>
<dbReference type="GO" id="GO:0034599">
    <property type="term" value="P:cellular response to oxidative stress"/>
    <property type="evidence" value="ECO:0007669"/>
    <property type="project" value="InterPro"/>
</dbReference>
<dbReference type="GO" id="GO:0005777">
    <property type="term" value="C:peroxisome"/>
    <property type="evidence" value="ECO:0007669"/>
    <property type="project" value="TreeGrafter"/>
</dbReference>
<dbReference type="FunFam" id="3.40.30.10:FF:000020">
    <property type="entry name" value="Peroxiredoxin"/>
    <property type="match status" value="1"/>
</dbReference>
<dbReference type="InterPro" id="IPR013766">
    <property type="entry name" value="Thioredoxin_domain"/>
</dbReference>
<dbReference type="SUPFAM" id="SSF52833">
    <property type="entry name" value="Thioredoxin-like"/>
    <property type="match status" value="1"/>
</dbReference>
<accession>A8QCS6</accession>
<evidence type="ECO:0000256" key="10">
    <source>
        <dbReference type="ARBA" id="ARBA00079296"/>
    </source>
</evidence>
<evidence type="ECO:0000256" key="3">
    <source>
        <dbReference type="ARBA" id="ARBA00022862"/>
    </source>
</evidence>
<dbReference type="OMA" id="HVPEYIQ"/>
<dbReference type="KEGG" id="mgl:MGL_4042"/>
<dbReference type="PANTHER" id="PTHR10430">
    <property type="entry name" value="PEROXIREDOXIN"/>
    <property type="match status" value="1"/>
</dbReference>
<feature type="active site" description="Cysteine sulfenic acid (-SOH) intermediate" evidence="11">
    <location>
        <position position="71"/>
    </location>
</feature>
<dbReference type="Gene3D" id="3.40.30.10">
    <property type="entry name" value="Glutaredoxin"/>
    <property type="match status" value="1"/>
</dbReference>
<evidence type="ECO:0000256" key="2">
    <source>
        <dbReference type="ARBA" id="ARBA00022559"/>
    </source>
</evidence>
<keyword evidence="5" id="KW-1015">Disulfide bond</keyword>
<evidence type="ECO:0000256" key="5">
    <source>
        <dbReference type="ARBA" id="ARBA00023157"/>
    </source>
</evidence>
<comment type="subunit">
    <text evidence="7">Homodimer; disulfide-linked, upon oxidation.</text>
</comment>
<evidence type="ECO:0000259" key="13">
    <source>
        <dbReference type="PROSITE" id="PS51352"/>
    </source>
</evidence>
<comment type="similarity">
    <text evidence="1 12">Belongs to the peroxiredoxin family. Prx5 subfamily.</text>
</comment>
<dbReference type="EMBL" id="AAYY01000018">
    <property type="protein sequence ID" value="EDP41661.1"/>
    <property type="molecule type" value="Genomic_DNA"/>
</dbReference>
<dbReference type="RefSeq" id="XP_001728875.1">
    <property type="nucleotide sequence ID" value="XM_001728823.1"/>
</dbReference>
<dbReference type="GO" id="GO:0045454">
    <property type="term" value="P:cell redox homeostasis"/>
    <property type="evidence" value="ECO:0007669"/>
    <property type="project" value="TreeGrafter"/>
</dbReference>
<evidence type="ECO:0000256" key="7">
    <source>
        <dbReference type="ARBA" id="ARBA00063543"/>
    </source>
</evidence>
<sequence>MLPVVSFRCLTVQAIEKGATIPNTKMGLIPWAPELDSGEVCGVPTSFETHKEWKGKKIVVVSIPGAYTPICHQQHIPPLVKRADEVKAKGVDAIYVIASNDPYVMSAWGIFNNAKDKVVFASDLNIAFSKALGATIDLSFKDMGERTARYALIIDDLKVVDFGSDEGDTGKLQNASVETILQKL</sequence>
<evidence type="ECO:0000313" key="14">
    <source>
        <dbReference type="EMBL" id="EDP41661.1"/>
    </source>
</evidence>
<keyword evidence="2 12" id="KW-0575">Peroxidase</keyword>
<keyword evidence="4 12" id="KW-0560">Oxidoreductase</keyword>
<proteinExistence type="inferred from homology"/>
<evidence type="ECO:0000256" key="8">
    <source>
        <dbReference type="ARBA" id="ARBA00074156"/>
    </source>
</evidence>
<evidence type="ECO:0000256" key="6">
    <source>
        <dbReference type="ARBA" id="ARBA00023284"/>
    </source>
</evidence>
<keyword evidence="6 12" id="KW-0676">Redox-active center</keyword>
<dbReference type="CDD" id="cd03013">
    <property type="entry name" value="PRX5_like"/>
    <property type="match status" value="1"/>
</dbReference>
<keyword evidence="15" id="KW-1185">Reference proteome</keyword>
<reference evidence="14 15" key="1">
    <citation type="journal article" date="2007" name="Proc. Natl. Acad. Sci. U.S.A.">
        <title>Dandruff-associated Malassezia genomes reveal convergent and divergent virulence traits shared with plant and human fungal pathogens.</title>
        <authorList>
            <person name="Xu J."/>
            <person name="Saunders C.W."/>
            <person name="Hu P."/>
            <person name="Grant R.A."/>
            <person name="Boekhout T."/>
            <person name="Kuramae E.E."/>
            <person name="Kronstad J.W."/>
            <person name="Deangelis Y.M."/>
            <person name="Reeder N.L."/>
            <person name="Johnstone K.R."/>
            <person name="Leland M."/>
            <person name="Fieno A.M."/>
            <person name="Begley W.M."/>
            <person name="Sun Y."/>
            <person name="Lacey M.P."/>
            <person name="Chaudhary T."/>
            <person name="Keough T."/>
            <person name="Chu L."/>
            <person name="Sears R."/>
            <person name="Yuan B."/>
            <person name="Dawson T.L.Jr."/>
        </authorList>
    </citation>
    <scope>NUCLEOTIDE SEQUENCE [LARGE SCALE GENOMIC DNA]</scope>
    <source>
        <strain evidence="15">ATCC MYA-4612 / CBS 7966</strain>
    </source>
</reference>
<keyword evidence="3 12" id="KW-0049">Antioxidant</keyword>
<dbReference type="FunCoup" id="A8QCS6">
    <property type="interactions" value="187"/>
</dbReference>
<dbReference type="GO" id="GO:0042744">
    <property type="term" value="P:hydrogen peroxide catabolic process"/>
    <property type="evidence" value="ECO:0007669"/>
    <property type="project" value="TreeGrafter"/>
</dbReference>
<dbReference type="Proteomes" id="UP000008837">
    <property type="component" value="Unassembled WGS sequence"/>
</dbReference>
<dbReference type="AlphaFoldDB" id="A8QCS6"/>
<dbReference type="GO" id="GO:0005739">
    <property type="term" value="C:mitochondrion"/>
    <property type="evidence" value="ECO:0007669"/>
    <property type="project" value="TreeGrafter"/>
</dbReference>
<organism evidence="14 15">
    <name type="scientific">Malassezia globosa (strain ATCC MYA-4612 / CBS 7966)</name>
    <name type="common">Dandruff-associated fungus</name>
    <dbReference type="NCBI Taxonomy" id="425265"/>
    <lineage>
        <taxon>Eukaryota</taxon>
        <taxon>Fungi</taxon>
        <taxon>Dikarya</taxon>
        <taxon>Basidiomycota</taxon>
        <taxon>Ustilaginomycotina</taxon>
        <taxon>Malasseziomycetes</taxon>
        <taxon>Malasseziales</taxon>
        <taxon>Malasseziaceae</taxon>
        <taxon>Malassezia</taxon>
    </lineage>
</organism>
<evidence type="ECO:0000256" key="9">
    <source>
        <dbReference type="ARBA" id="ARBA00076301"/>
    </source>
</evidence>
<dbReference type="PROSITE" id="PS51352">
    <property type="entry name" value="THIOREDOXIN_2"/>
    <property type="match status" value="1"/>
</dbReference>
<evidence type="ECO:0000256" key="12">
    <source>
        <dbReference type="RuleBase" id="RU366011"/>
    </source>
</evidence>
<dbReference type="InterPro" id="IPR013740">
    <property type="entry name" value="Redoxin"/>
</dbReference>
<evidence type="ECO:0000313" key="15">
    <source>
        <dbReference type="Proteomes" id="UP000008837"/>
    </source>
</evidence>
<evidence type="ECO:0000256" key="1">
    <source>
        <dbReference type="ARBA" id="ARBA00010505"/>
    </source>
</evidence>
<feature type="domain" description="Thioredoxin" evidence="13">
    <location>
        <begin position="15"/>
        <end position="184"/>
    </location>
</feature>
<dbReference type="PANTHER" id="PTHR10430:SF16">
    <property type="entry name" value="PEROXIREDOXIN-5, MITOCHONDRIAL"/>
    <property type="match status" value="1"/>
</dbReference>
<evidence type="ECO:0000256" key="4">
    <source>
        <dbReference type="ARBA" id="ARBA00023002"/>
    </source>
</evidence>
<gene>
    <name evidence="14" type="ORF">MGL_4042</name>
</gene>
<name>A8QCS6_MALGO</name>
<dbReference type="OrthoDB" id="195498at2759"/>
<dbReference type="VEuPathDB" id="FungiDB:MGL_4042"/>
<dbReference type="GO" id="GO:0008379">
    <property type="term" value="F:thioredoxin peroxidase activity"/>
    <property type="evidence" value="ECO:0007669"/>
    <property type="project" value="InterPro"/>
</dbReference>
<dbReference type="STRING" id="425265.A8QCS6"/>
<dbReference type="InterPro" id="IPR036249">
    <property type="entry name" value="Thioredoxin-like_sf"/>
</dbReference>
<dbReference type="InParanoid" id="A8QCS6"/>
<protein>
    <recommendedName>
        <fullName evidence="8">Putative peroxiredoxin</fullName>
    </recommendedName>
    <alternativeName>
        <fullName evidence="9">Thioredoxin reductase</fullName>
    </alternativeName>
    <alternativeName>
        <fullName evidence="10">Thioredoxin-dependent peroxiredoxin</fullName>
    </alternativeName>
</protein>